<accession>A0A7R9EU91</accession>
<proteinExistence type="predicted"/>
<feature type="compositionally biased region" description="Basic and acidic residues" evidence="1">
    <location>
        <begin position="9"/>
        <end position="20"/>
    </location>
</feature>
<gene>
    <name evidence="2" type="ORF">TBIB3V08_LOCUS3047</name>
</gene>
<evidence type="ECO:0000313" key="2">
    <source>
        <dbReference type="EMBL" id="CAD7440546.1"/>
    </source>
</evidence>
<reference evidence="2" key="1">
    <citation type="submission" date="2020-11" db="EMBL/GenBank/DDBJ databases">
        <authorList>
            <person name="Tran Van P."/>
        </authorList>
    </citation>
    <scope>NUCLEOTIDE SEQUENCE</scope>
</reference>
<sequence length="151" mass="16340">MTGPLEATELTRTEEAHPQDYTRSNRSTWLVACLACLLVWVRHSHGTVLSTGLQQCVRSTILPATLKEHSASPISSSHSLIAALKTTHRQPKLPLSRSVLNLSPPVLLHTLLLEISGPIVTPSRSGSPHPSSSLFGPHIFLLAFLSKAPMT</sequence>
<dbReference type="AlphaFoldDB" id="A0A7R9EU91"/>
<organism evidence="2">
    <name type="scientific">Timema bartmani</name>
    <dbReference type="NCBI Taxonomy" id="61472"/>
    <lineage>
        <taxon>Eukaryota</taxon>
        <taxon>Metazoa</taxon>
        <taxon>Ecdysozoa</taxon>
        <taxon>Arthropoda</taxon>
        <taxon>Hexapoda</taxon>
        <taxon>Insecta</taxon>
        <taxon>Pterygota</taxon>
        <taxon>Neoptera</taxon>
        <taxon>Polyneoptera</taxon>
        <taxon>Phasmatodea</taxon>
        <taxon>Timematodea</taxon>
        <taxon>Timematoidea</taxon>
        <taxon>Timematidae</taxon>
        <taxon>Timema</taxon>
    </lineage>
</organism>
<protein>
    <submittedName>
        <fullName evidence="2">Uncharacterized protein</fullName>
    </submittedName>
</protein>
<feature type="region of interest" description="Disordered" evidence="1">
    <location>
        <begin position="1"/>
        <end position="21"/>
    </location>
</feature>
<evidence type="ECO:0000256" key="1">
    <source>
        <dbReference type="SAM" id="MobiDB-lite"/>
    </source>
</evidence>
<dbReference type="EMBL" id="OD565014">
    <property type="protein sequence ID" value="CAD7440546.1"/>
    <property type="molecule type" value="Genomic_DNA"/>
</dbReference>
<name>A0A7R9EU91_9NEOP</name>